<dbReference type="Proteomes" id="UP000219689">
    <property type="component" value="Unassembled WGS sequence"/>
</dbReference>
<dbReference type="RefSeq" id="WP_097378292.1">
    <property type="nucleotide sequence ID" value="NZ_NXNI01000001.1"/>
</dbReference>
<accession>A0A2A5QRC1</accession>
<dbReference type="EMBL" id="NXNI01000001">
    <property type="protein sequence ID" value="PCR89345.1"/>
    <property type="molecule type" value="Genomic_DNA"/>
</dbReference>
<evidence type="ECO:0000313" key="2">
    <source>
        <dbReference type="Proteomes" id="UP000219689"/>
    </source>
</evidence>
<keyword evidence="2" id="KW-1185">Reference proteome</keyword>
<name>A0A2A5QRC1_9EURY</name>
<proteinExistence type="predicted"/>
<protein>
    <submittedName>
        <fullName evidence="1">Uncharacterized protein</fullName>
    </submittedName>
</protein>
<reference evidence="1 2" key="1">
    <citation type="submission" date="2017-09" db="EMBL/GenBank/DDBJ databases">
        <title>Genome sequences of Natrinema ejinorence JCM 13890T.</title>
        <authorList>
            <person name="Roh S.W."/>
            <person name="Kim Y.B."/>
            <person name="Kim J.Y."/>
        </authorList>
    </citation>
    <scope>NUCLEOTIDE SEQUENCE [LARGE SCALE GENOMIC DNA]</scope>
    <source>
        <strain evidence="1 2">JCM 13890</strain>
    </source>
</reference>
<dbReference type="AlphaFoldDB" id="A0A2A5QRC1"/>
<evidence type="ECO:0000313" key="1">
    <source>
        <dbReference type="EMBL" id="PCR89345.1"/>
    </source>
</evidence>
<organism evidence="1 2">
    <name type="scientific">Natrinema ejinorense</name>
    <dbReference type="NCBI Taxonomy" id="373386"/>
    <lineage>
        <taxon>Archaea</taxon>
        <taxon>Methanobacteriati</taxon>
        <taxon>Methanobacteriota</taxon>
        <taxon>Stenosarchaea group</taxon>
        <taxon>Halobacteria</taxon>
        <taxon>Halobacteriales</taxon>
        <taxon>Natrialbaceae</taxon>
        <taxon>Natrinema</taxon>
    </lineage>
</organism>
<gene>
    <name evidence="1" type="ORF">CP557_01600</name>
</gene>
<sequence>MSRECTQCGLPTAPGRRVCKDCSLEDRHGVPSDHFDADAGIVCWVQDIDGDWHASMYFEGSEHVSACGEILETPVADVRDDPRRLAETHTCDDCEVALEADEEETVPDGGEFSKASKLVTDGGHDPDDLVVLVCEPCDYQTVVARGAIPATSCPDCQGDLEIDDSRTAHRCPDATDINHVIVETGERCPLCQTVQQRAGVVADGGLEEVFRRETIVATDDGVAIGEDAVPDRGDRDV</sequence>
<comment type="caution">
    <text evidence="1">The sequence shown here is derived from an EMBL/GenBank/DDBJ whole genome shotgun (WGS) entry which is preliminary data.</text>
</comment>
<dbReference type="OrthoDB" id="205209at2157"/>